<feature type="region of interest" description="Disordered" evidence="1">
    <location>
        <begin position="124"/>
        <end position="167"/>
    </location>
</feature>
<comment type="caution">
    <text evidence="2">The sequence shown here is derived from an EMBL/GenBank/DDBJ whole genome shotgun (WGS) entry which is preliminary data.</text>
</comment>
<accession>A0AAD5U5M5</accession>
<proteinExistence type="predicted"/>
<reference evidence="2" key="1">
    <citation type="submission" date="2020-05" db="EMBL/GenBank/DDBJ databases">
        <title>Phylogenomic resolution of chytrid fungi.</title>
        <authorList>
            <person name="Stajich J.E."/>
            <person name="Amses K."/>
            <person name="Simmons R."/>
            <person name="Seto K."/>
            <person name="Myers J."/>
            <person name="Bonds A."/>
            <person name="Quandt C.A."/>
            <person name="Barry K."/>
            <person name="Liu P."/>
            <person name="Grigoriev I."/>
            <person name="Longcore J.E."/>
            <person name="James T.Y."/>
        </authorList>
    </citation>
    <scope>NUCLEOTIDE SEQUENCE</scope>
    <source>
        <strain evidence="2">JEL0476</strain>
    </source>
</reference>
<feature type="compositionally biased region" description="Low complexity" evidence="1">
    <location>
        <begin position="128"/>
        <end position="140"/>
    </location>
</feature>
<feature type="region of interest" description="Disordered" evidence="1">
    <location>
        <begin position="234"/>
        <end position="266"/>
    </location>
</feature>
<feature type="compositionally biased region" description="Polar residues" evidence="1">
    <location>
        <begin position="147"/>
        <end position="167"/>
    </location>
</feature>
<sequence>MSALLATFDQLLADVDDFLIEMKEKEDSQDAVLPTPPSRNYENVSRVPFGIPARKTSLIPNLSTDIDSQAVYTRQAFLNRASSFPTASSGNVIPLNTLSETNSQIHTFSEERIALNPVGEVEQSNQRLSSLKSSHNSSSLPDRKSSITDGTNNKFSSNAPVQSPANTDKSFKATLKETISANQIAETPKIKVFESKYVYLEEPKRELPKYDYGLSNVVEVKAEVKPALIDNNLDSTKKCDSGTYSSDVPEVDNSEHAPTNRFQKQTLSRISPEEKIALQLQQEKIQKLHQDEALQQNYEEPYDEEDEEEYSEEEPRVLNFRFNEQTEIFYTYHKSEYDRAGPKKKSYEVADAEELADEEEEAREEAAAGIAHIAHTHTFKGNIYGD</sequence>
<gene>
    <name evidence="2" type="ORF">HK099_007024</name>
</gene>
<evidence type="ECO:0000313" key="2">
    <source>
        <dbReference type="EMBL" id="KAJ3225289.1"/>
    </source>
</evidence>
<protein>
    <submittedName>
        <fullName evidence="2">Uncharacterized protein</fullName>
    </submittedName>
</protein>
<organism evidence="2 3">
    <name type="scientific">Clydaea vesicula</name>
    <dbReference type="NCBI Taxonomy" id="447962"/>
    <lineage>
        <taxon>Eukaryota</taxon>
        <taxon>Fungi</taxon>
        <taxon>Fungi incertae sedis</taxon>
        <taxon>Chytridiomycota</taxon>
        <taxon>Chytridiomycota incertae sedis</taxon>
        <taxon>Chytridiomycetes</taxon>
        <taxon>Lobulomycetales</taxon>
        <taxon>Lobulomycetaceae</taxon>
        <taxon>Clydaea</taxon>
    </lineage>
</organism>
<evidence type="ECO:0000256" key="1">
    <source>
        <dbReference type="SAM" id="MobiDB-lite"/>
    </source>
</evidence>
<dbReference type="Proteomes" id="UP001211065">
    <property type="component" value="Unassembled WGS sequence"/>
</dbReference>
<dbReference type="EMBL" id="JADGJW010000065">
    <property type="protein sequence ID" value="KAJ3225289.1"/>
    <property type="molecule type" value="Genomic_DNA"/>
</dbReference>
<name>A0AAD5U5M5_9FUNG</name>
<dbReference type="AlphaFoldDB" id="A0AAD5U5M5"/>
<keyword evidence="3" id="KW-1185">Reference proteome</keyword>
<feature type="compositionally biased region" description="Polar residues" evidence="1">
    <location>
        <begin position="256"/>
        <end position="266"/>
    </location>
</feature>
<evidence type="ECO:0000313" key="3">
    <source>
        <dbReference type="Proteomes" id="UP001211065"/>
    </source>
</evidence>